<comment type="caution">
    <text evidence="16">The sequence shown here is derived from an EMBL/GenBank/DDBJ whole genome shotgun (WGS) entry which is preliminary data.</text>
</comment>
<evidence type="ECO:0000259" key="15">
    <source>
        <dbReference type="PROSITE" id="PS50089"/>
    </source>
</evidence>
<name>A0AAV0X6U8_9HEMI</name>
<evidence type="ECO:0000256" key="11">
    <source>
        <dbReference type="ARBA" id="ARBA00023163"/>
    </source>
</evidence>
<dbReference type="Pfam" id="PF13923">
    <property type="entry name" value="zf-C3HC4_2"/>
    <property type="match status" value="1"/>
</dbReference>
<dbReference type="PROSITE" id="PS00518">
    <property type="entry name" value="ZF_RING_1"/>
    <property type="match status" value="1"/>
</dbReference>
<evidence type="ECO:0000256" key="14">
    <source>
        <dbReference type="SAM" id="MobiDB-lite"/>
    </source>
</evidence>
<dbReference type="GO" id="GO:0003682">
    <property type="term" value="F:chromatin binding"/>
    <property type="evidence" value="ECO:0007669"/>
    <property type="project" value="TreeGrafter"/>
</dbReference>
<dbReference type="SUPFAM" id="SSF57850">
    <property type="entry name" value="RING/U-box"/>
    <property type="match status" value="1"/>
</dbReference>
<dbReference type="GO" id="GO:0031519">
    <property type="term" value="C:PcG protein complex"/>
    <property type="evidence" value="ECO:0007669"/>
    <property type="project" value="TreeGrafter"/>
</dbReference>
<evidence type="ECO:0000313" key="16">
    <source>
        <dbReference type="EMBL" id="CAI6363542.1"/>
    </source>
</evidence>
<organism evidence="16 17">
    <name type="scientific">Macrosiphum euphorbiae</name>
    <name type="common">potato aphid</name>
    <dbReference type="NCBI Taxonomy" id="13131"/>
    <lineage>
        <taxon>Eukaryota</taxon>
        <taxon>Metazoa</taxon>
        <taxon>Ecdysozoa</taxon>
        <taxon>Arthropoda</taxon>
        <taxon>Hexapoda</taxon>
        <taxon>Insecta</taxon>
        <taxon>Pterygota</taxon>
        <taxon>Neoptera</taxon>
        <taxon>Paraneoptera</taxon>
        <taxon>Hemiptera</taxon>
        <taxon>Sternorrhyncha</taxon>
        <taxon>Aphidomorpha</taxon>
        <taxon>Aphidoidea</taxon>
        <taxon>Aphididae</taxon>
        <taxon>Macrosiphini</taxon>
        <taxon>Macrosiphum</taxon>
    </lineage>
</organism>
<proteinExistence type="predicted"/>
<dbReference type="GO" id="GO:0008270">
    <property type="term" value="F:zinc ion binding"/>
    <property type="evidence" value="ECO:0007669"/>
    <property type="project" value="UniProtKB-KW"/>
</dbReference>
<evidence type="ECO:0000256" key="8">
    <source>
        <dbReference type="ARBA" id="ARBA00022786"/>
    </source>
</evidence>
<keyword evidence="9" id="KW-0862">Zinc</keyword>
<protein>
    <recommendedName>
        <fullName evidence="4">RING-type E3 ubiquitin transferase</fullName>
        <ecNumber evidence="4">2.3.2.27</ecNumber>
    </recommendedName>
</protein>
<comment type="pathway">
    <text evidence="3">Protein modification; protein ubiquitination.</text>
</comment>
<feature type="domain" description="RING-type" evidence="15">
    <location>
        <begin position="48"/>
        <end position="87"/>
    </location>
</feature>
<dbReference type="EC" id="2.3.2.27" evidence="4"/>
<evidence type="ECO:0000256" key="13">
    <source>
        <dbReference type="PROSITE-ProRule" id="PRU00175"/>
    </source>
</evidence>
<dbReference type="GO" id="GO:0000151">
    <property type="term" value="C:ubiquitin ligase complex"/>
    <property type="evidence" value="ECO:0007669"/>
    <property type="project" value="InterPro"/>
</dbReference>
<evidence type="ECO:0000256" key="7">
    <source>
        <dbReference type="ARBA" id="ARBA00022771"/>
    </source>
</evidence>
<feature type="compositionally biased region" description="Polar residues" evidence="14">
    <location>
        <begin position="128"/>
        <end position="138"/>
    </location>
</feature>
<dbReference type="Pfam" id="PF16207">
    <property type="entry name" value="RAWUL"/>
    <property type="match status" value="1"/>
</dbReference>
<dbReference type="InterPro" id="IPR013083">
    <property type="entry name" value="Znf_RING/FYVE/PHD"/>
</dbReference>
<accession>A0AAV0X6U8</accession>
<dbReference type="AlphaFoldDB" id="A0AAV0X6U8"/>
<keyword evidence="17" id="KW-1185">Reference proteome</keyword>
<dbReference type="Proteomes" id="UP001160148">
    <property type="component" value="Unassembled WGS sequence"/>
</dbReference>
<evidence type="ECO:0000256" key="5">
    <source>
        <dbReference type="ARBA" id="ARBA00022679"/>
    </source>
</evidence>
<comment type="catalytic activity">
    <reaction evidence="1">
        <text>S-ubiquitinyl-[E2 ubiquitin-conjugating enzyme]-L-cysteine + [acceptor protein]-L-lysine = [E2 ubiquitin-conjugating enzyme]-L-cysteine + N(6)-ubiquitinyl-[acceptor protein]-L-lysine.</text>
        <dbReference type="EC" id="2.3.2.27"/>
    </reaction>
</comment>
<feature type="compositionally biased region" description="Polar residues" evidence="14">
    <location>
        <begin position="164"/>
        <end position="192"/>
    </location>
</feature>
<evidence type="ECO:0000256" key="10">
    <source>
        <dbReference type="ARBA" id="ARBA00023015"/>
    </source>
</evidence>
<sequence length="331" mass="37830">MASKNSSNNGNDEFKLSLYELQRTPHEVITDDTQIAVPLEALHKDLMCPICLDLLNKTMTAKCLHRFCSECIVTALRAGSKKCPTCRKRLISKRCLRPDHNVDSLISLLFPNREEFNEHRNKIIESLNQSQSQDNMVKSMTEGLKVQKQKRSYNTKNKRRAEPTKNSSSNTLAPSTSRQINNVTEPTVQTNGTKKKKITGPTSTAVYSNIIECEDAIKSVSLNDMELIFKPHPKEMHNNNQQENDLSKTDQRYIKAPSVATVAHLSRYLTMRLNLDNGKKLLSGRQTVLMYIQQTADQFVLLDDNLTLQNVQEKFWSFEKEGPLQIFYSYN</sequence>
<evidence type="ECO:0000256" key="3">
    <source>
        <dbReference type="ARBA" id="ARBA00004906"/>
    </source>
</evidence>
<keyword evidence="7 13" id="KW-0863">Zinc-finger</keyword>
<evidence type="ECO:0000313" key="17">
    <source>
        <dbReference type="Proteomes" id="UP001160148"/>
    </source>
</evidence>
<evidence type="ECO:0000256" key="2">
    <source>
        <dbReference type="ARBA" id="ARBA00004123"/>
    </source>
</evidence>
<keyword evidence="5" id="KW-0808">Transferase</keyword>
<dbReference type="PROSITE" id="PS50089">
    <property type="entry name" value="ZF_RING_2"/>
    <property type="match status" value="1"/>
</dbReference>
<evidence type="ECO:0000256" key="1">
    <source>
        <dbReference type="ARBA" id="ARBA00000900"/>
    </source>
</evidence>
<keyword evidence="12" id="KW-0539">Nucleus</keyword>
<dbReference type="InterPro" id="IPR001841">
    <property type="entry name" value="Znf_RING"/>
</dbReference>
<dbReference type="InterPro" id="IPR017907">
    <property type="entry name" value="Znf_RING_CS"/>
</dbReference>
<dbReference type="EMBL" id="CARXXK010000003">
    <property type="protein sequence ID" value="CAI6363542.1"/>
    <property type="molecule type" value="Genomic_DNA"/>
</dbReference>
<comment type="subcellular location">
    <subcellularLocation>
        <location evidence="2">Nucleus</location>
    </subcellularLocation>
</comment>
<keyword evidence="6" id="KW-0479">Metal-binding</keyword>
<keyword evidence="11" id="KW-0804">Transcription</keyword>
<keyword evidence="10" id="KW-0805">Transcription regulation</keyword>
<evidence type="ECO:0000256" key="12">
    <source>
        <dbReference type="ARBA" id="ARBA00023242"/>
    </source>
</evidence>
<dbReference type="PANTHER" id="PTHR46076">
    <property type="entry name" value="E3 UBIQUITIN-PROTEIN LIGASE RING1 / RING 2 FAMILY MEMBER"/>
    <property type="match status" value="1"/>
</dbReference>
<gene>
    <name evidence="16" type="ORF">MEUPH1_LOCUS18472</name>
</gene>
<evidence type="ECO:0000256" key="9">
    <source>
        <dbReference type="ARBA" id="ARBA00022833"/>
    </source>
</evidence>
<dbReference type="Gene3D" id="3.10.20.90">
    <property type="entry name" value="Phosphatidylinositol 3-kinase Catalytic Subunit, Chain A, domain 1"/>
    <property type="match status" value="1"/>
</dbReference>
<dbReference type="InterPro" id="IPR043540">
    <property type="entry name" value="RING1/RING2"/>
</dbReference>
<evidence type="ECO:0000256" key="6">
    <source>
        <dbReference type="ARBA" id="ARBA00022723"/>
    </source>
</evidence>
<dbReference type="PANTHER" id="PTHR46076:SF3">
    <property type="entry name" value="E3 UBIQUITIN-PROTEIN LIGASE RING1"/>
    <property type="match status" value="1"/>
</dbReference>
<feature type="region of interest" description="Disordered" evidence="14">
    <location>
        <begin position="128"/>
        <end position="200"/>
    </location>
</feature>
<evidence type="ECO:0000256" key="4">
    <source>
        <dbReference type="ARBA" id="ARBA00012483"/>
    </source>
</evidence>
<dbReference type="InterPro" id="IPR032443">
    <property type="entry name" value="RAWUL"/>
</dbReference>
<feature type="compositionally biased region" description="Basic residues" evidence="14">
    <location>
        <begin position="147"/>
        <end position="159"/>
    </location>
</feature>
<reference evidence="16 17" key="1">
    <citation type="submission" date="2023-01" db="EMBL/GenBank/DDBJ databases">
        <authorList>
            <person name="Whitehead M."/>
        </authorList>
    </citation>
    <scope>NUCLEOTIDE SEQUENCE [LARGE SCALE GENOMIC DNA]</scope>
</reference>
<dbReference type="Gene3D" id="3.30.40.10">
    <property type="entry name" value="Zinc/RING finger domain, C3HC4 (zinc finger)"/>
    <property type="match status" value="1"/>
</dbReference>
<dbReference type="GO" id="GO:0061630">
    <property type="term" value="F:ubiquitin protein ligase activity"/>
    <property type="evidence" value="ECO:0007669"/>
    <property type="project" value="UniProtKB-EC"/>
</dbReference>
<keyword evidence="8" id="KW-0833">Ubl conjugation pathway</keyword>
<dbReference type="SMART" id="SM00184">
    <property type="entry name" value="RING"/>
    <property type="match status" value="1"/>
</dbReference>